<reference evidence="2" key="1">
    <citation type="journal article" date="2023" name="Insect Mol. Biol.">
        <title>Genome sequencing provides insights into the evolution of gene families encoding plant cell wall-degrading enzymes in longhorned beetles.</title>
        <authorList>
            <person name="Shin N.R."/>
            <person name="Okamura Y."/>
            <person name="Kirsch R."/>
            <person name="Pauchet Y."/>
        </authorList>
    </citation>
    <scope>NUCLEOTIDE SEQUENCE</scope>
    <source>
        <strain evidence="2">MMC_N1</strain>
    </source>
</reference>
<feature type="compositionally biased region" description="Low complexity" evidence="1">
    <location>
        <begin position="1"/>
        <end position="19"/>
    </location>
</feature>
<sequence length="90" mass="9880">MDVDSNSSKLKSNKENFSNPTGTMLSEDYAEIVEEGDYSVPAGASDEGYCSSKTIFTCEVTTYMYCVHTSSRATSLNELGVQNNILPNQY</sequence>
<proteinExistence type="predicted"/>
<accession>A0ABQ9IYU7</accession>
<evidence type="ECO:0000256" key="1">
    <source>
        <dbReference type="SAM" id="MobiDB-lite"/>
    </source>
</evidence>
<keyword evidence="3" id="KW-1185">Reference proteome</keyword>
<dbReference type="EMBL" id="JAPWTJ010001823">
    <property type="protein sequence ID" value="KAJ8969328.1"/>
    <property type="molecule type" value="Genomic_DNA"/>
</dbReference>
<organism evidence="2 3">
    <name type="scientific">Molorchus minor</name>
    <dbReference type="NCBI Taxonomy" id="1323400"/>
    <lineage>
        <taxon>Eukaryota</taxon>
        <taxon>Metazoa</taxon>
        <taxon>Ecdysozoa</taxon>
        <taxon>Arthropoda</taxon>
        <taxon>Hexapoda</taxon>
        <taxon>Insecta</taxon>
        <taxon>Pterygota</taxon>
        <taxon>Neoptera</taxon>
        <taxon>Endopterygota</taxon>
        <taxon>Coleoptera</taxon>
        <taxon>Polyphaga</taxon>
        <taxon>Cucujiformia</taxon>
        <taxon>Chrysomeloidea</taxon>
        <taxon>Cerambycidae</taxon>
        <taxon>Lamiinae</taxon>
        <taxon>Monochamini</taxon>
        <taxon>Molorchus</taxon>
    </lineage>
</organism>
<evidence type="ECO:0000313" key="3">
    <source>
        <dbReference type="Proteomes" id="UP001162164"/>
    </source>
</evidence>
<comment type="caution">
    <text evidence="2">The sequence shown here is derived from an EMBL/GenBank/DDBJ whole genome shotgun (WGS) entry which is preliminary data.</text>
</comment>
<evidence type="ECO:0000313" key="2">
    <source>
        <dbReference type="EMBL" id="KAJ8969328.1"/>
    </source>
</evidence>
<protein>
    <submittedName>
        <fullName evidence="2">Uncharacterized protein</fullName>
    </submittedName>
</protein>
<gene>
    <name evidence="2" type="ORF">NQ317_010100</name>
</gene>
<name>A0ABQ9IYU7_9CUCU</name>
<feature type="region of interest" description="Disordered" evidence="1">
    <location>
        <begin position="1"/>
        <end position="25"/>
    </location>
</feature>
<dbReference type="Proteomes" id="UP001162164">
    <property type="component" value="Unassembled WGS sequence"/>
</dbReference>